<dbReference type="InterPro" id="IPR036156">
    <property type="entry name" value="Beta-gal/glucu_dom_sf"/>
</dbReference>
<keyword evidence="5" id="KW-0378">Hydrolase</keyword>
<evidence type="ECO:0000259" key="8">
    <source>
        <dbReference type="Pfam" id="PF02836"/>
    </source>
</evidence>
<dbReference type="SUPFAM" id="SSF49785">
    <property type="entry name" value="Galactose-binding domain-like"/>
    <property type="match status" value="1"/>
</dbReference>
<comment type="similarity">
    <text evidence="2">Belongs to the glycosyl hydrolase 2 family.</text>
</comment>
<feature type="domain" description="Glycoside hydrolase family 2 immunoglobulin-like beta-sandwich" evidence="7">
    <location>
        <begin position="213"/>
        <end position="311"/>
    </location>
</feature>
<keyword evidence="11" id="KW-1185">Reference proteome</keyword>
<dbReference type="OrthoDB" id="9758603at2"/>
<dbReference type="InterPro" id="IPR054593">
    <property type="entry name" value="Beta-mannosidase-like_N2"/>
</dbReference>
<evidence type="ECO:0000256" key="5">
    <source>
        <dbReference type="ARBA" id="ARBA00022801"/>
    </source>
</evidence>
<organism evidence="10 11">
    <name type="scientific">Okibacterium fritillariae</name>
    <dbReference type="NCBI Taxonomy" id="123320"/>
    <lineage>
        <taxon>Bacteria</taxon>
        <taxon>Bacillati</taxon>
        <taxon>Actinomycetota</taxon>
        <taxon>Actinomycetes</taxon>
        <taxon>Micrococcales</taxon>
        <taxon>Microbacteriaceae</taxon>
        <taxon>Okibacterium</taxon>
    </lineage>
</organism>
<dbReference type="STRING" id="123320.SAMN06309945_0375"/>
<evidence type="ECO:0000259" key="9">
    <source>
        <dbReference type="Pfam" id="PF22666"/>
    </source>
</evidence>
<evidence type="ECO:0000313" key="10">
    <source>
        <dbReference type="EMBL" id="SKC37821.1"/>
    </source>
</evidence>
<dbReference type="InterPro" id="IPR050887">
    <property type="entry name" value="Beta-mannosidase_GH2"/>
</dbReference>
<proteinExistence type="inferred from homology"/>
<feature type="domain" description="Beta-mannosidase-like galactose-binding" evidence="9">
    <location>
        <begin position="37"/>
        <end position="191"/>
    </location>
</feature>
<dbReference type="GO" id="GO:0006516">
    <property type="term" value="P:glycoprotein catabolic process"/>
    <property type="evidence" value="ECO:0007669"/>
    <property type="project" value="TreeGrafter"/>
</dbReference>
<dbReference type="Pfam" id="PF00703">
    <property type="entry name" value="Glyco_hydro_2"/>
    <property type="match status" value="1"/>
</dbReference>
<comment type="catalytic activity">
    <reaction evidence="1">
        <text>Hydrolysis of terminal, non-reducing beta-D-mannose residues in beta-D-mannosides.</text>
        <dbReference type="EC" id="3.2.1.25"/>
    </reaction>
</comment>
<gene>
    <name evidence="10" type="ORF">SAMN06309945_0375</name>
</gene>
<evidence type="ECO:0000256" key="2">
    <source>
        <dbReference type="ARBA" id="ARBA00007401"/>
    </source>
</evidence>
<dbReference type="SUPFAM" id="SSF51445">
    <property type="entry name" value="(Trans)glycosidases"/>
    <property type="match status" value="1"/>
</dbReference>
<dbReference type="Pfam" id="PF02836">
    <property type="entry name" value="Glyco_hydro_2_C"/>
    <property type="match status" value="1"/>
</dbReference>
<feature type="domain" description="Glycoside hydrolase family 2 catalytic" evidence="8">
    <location>
        <begin position="327"/>
        <end position="482"/>
    </location>
</feature>
<reference evidence="10 11" key="1">
    <citation type="submission" date="2017-02" db="EMBL/GenBank/DDBJ databases">
        <authorList>
            <person name="Peterson S.W."/>
        </authorList>
    </citation>
    <scope>NUCLEOTIDE SEQUENCE [LARGE SCALE GENOMIC DNA]</scope>
    <source>
        <strain evidence="10 11">VKM Ac-2059</strain>
    </source>
</reference>
<keyword evidence="6" id="KW-0326">Glycosidase</keyword>
<dbReference type="SUPFAM" id="SSF49303">
    <property type="entry name" value="beta-Galactosidase/glucuronidase domain"/>
    <property type="match status" value="2"/>
</dbReference>
<dbReference type="AlphaFoldDB" id="A0A1T5IF58"/>
<dbReference type="PANTHER" id="PTHR43730">
    <property type="entry name" value="BETA-MANNOSIDASE"/>
    <property type="match status" value="1"/>
</dbReference>
<dbReference type="InterPro" id="IPR013783">
    <property type="entry name" value="Ig-like_fold"/>
</dbReference>
<accession>A0A1T5IF58</accession>
<dbReference type="FunFam" id="3.20.20.80:FF:000050">
    <property type="entry name" value="Beta-mannosidase B"/>
    <property type="match status" value="1"/>
</dbReference>
<dbReference type="Proteomes" id="UP000190857">
    <property type="component" value="Unassembled WGS sequence"/>
</dbReference>
<sequence>MTLTTAGLSTVITRTLHDGWSLRALRGPVPADLREVSVPARVPGLVHTDLLEAGLIPDPYLDRNEQKVTWIGECDWEYRTTFEWHADGRDRHDLVFEGLDTVATVLLNGQTVASTRNQHRTYRLPVAELLVEGDNELVVRFGSPVAFADQASLDIGYRPHTYFHPFNAIRKAACNFGWDWGLDAASAGMWKAVTLQSWQGARLGAVRPIVTVDAPARGRVSVHVDVERSDDRAVTVVAEVAGVRAEVPVTGTVPAGGVSAVAVELEVDDVDLWWPRGFGEQPLYDLTVRVVDGAPTDDAELDIRALRIGFRTVVVELEPDAEGTSFRFVVNGQPVWVRGANWIPDDAFVTRVDRARLSARLDQAEIANMNLLRIWGGGYYESDDFYELCDERGIMVWQDFLFACASYAEEEPLWSEVEAEARDNITRLMPHPSLVLWNGNNENIWGFEEWGWGKRLQGRTWGLGYYLDLLPRLVSELDPGRAYTAGSPWSGSIDIPANDPDHGSVHLWEHWNRVDYPAYRDVSPRFVAEFGWQGPATWSTIERAISDSPLTPESPGMIAHQKATDGNDKLTDGLVAHLPLPDDTEDWHWAMSLNQANAVTYAIEHFRSLSPRCMGTVVWQLNDCWPVTSWAAVDGYGRAKPLLYALKHVYADRLVTIQPREGGSLAVSVVNDGPDAWADTVEITRFAFDGTVLASSTAALALEPRSSISIEATTDVAQATDPAGEVLMATVGSDRAFWFYTECRDSSIEAANPRVEVERVSDGYAVTVTADVLVRDLALLVDKVSPGAVVDDMLVTLLPGETHTFHVRLDAEVDASALASPRVVRTANQLVADWR</sequence>
<dbReference type="GO" id="GO:0004567">
    <property type="term" value="F:beta-mannosidase activity"/>
    <property type="evidence" value="ECO:0007669"/>
    <property type="project" value="UniProtKB-EC"/>
</dbReference>
<dbReference type="EMBL" id="FUZP01000001">
    <property type="protein sequence ID" value="SKC37821.1"/>
    <property type="molecule type" value="Genomic_DNA"/>
</dbReference>
<keyword evidence="4" id="KW-0732">Signal</keyword>
<evidence type="ECO:0000256" key="3">
    <source>
        <dbReference type="ARBA" id="ARBA00012754"/>
    </source>
</evidence>
<dbReference type="InterPro" id="IPR006102">
    <property type="entry name" value="Ig-like_GH2"/>
</dbReference>
<protein>
    <recommendedName>
        <fullName evidence="3">beta-mannosidase</fullName>
        <ecNumber evidence="3">3.2.1.25</ecNumber>
    </recommendedName>
</protein>
<dbReference type="PANTHER" id="PTHR43730:SF1">
    <property type="entry name" value="BETA-MANNOSIDASE"/>
    <property type="match status" value="1"/>
</dbReference>
<dbReference type="RefSeq" id="WP_079726601.1">
    <property type="nucleotide sequence ID" value="NZ_FUZP01000001.1"/>
</dbReference>
<evidence type="ECO:0000256" key="4">
    <source>
        <dbReference type="ARBA" id="ARBA00022729"/>
    </source>
</evidence>
<dbReference type="InterPro" id="IPR008979">
    <property type="entry name" value="Galactose-bd-like_sf"/>
</dbReference>
<evidence type="ECO:0000313" key="11">
    <source>
        <dbReference type="Proteomes" id="UP000190857"/>
    </source>
</evidence>
<dbReference type="Gene3D" id="2.60.120.260">
    <property type="entry name" value="Galactose-binding domain-like"/>
    <property type="match status" value="1"/>
</dbReference>
<dbReference type="Gene3D" id="3.20.20.80">
    <property type="entry name" value="Glycosidases"/>
    <property type="match status" value="1"/>
</dbReference>
<evidence type="ECO:0000256" key="6">
    <source>
        <dbReference type="ARBA" id="ARBA00023295"/>
    </source>
</evidence>
<dbReference type="GO" id="GO:0005975">
    <property type="term" value="P:carbohydrate metabolic process"/>
    <property type="evidence" value="ECO:0007669"/>
    <property type="project" value="InterPro"/>
</dbReference>
<dbReference type="InterPro" id="IPR017853">
    <property type="entry name" value="GH"/>
</dbReference>
<evidence type="ECO:0000259" key="7">
    <source>
        <dbReference type="Pfam" id="PF00703"/>
    </source>
</evidence>
<name>A0A1T5IF58_9MICO</name>
<dbReference type="EC" id="3.2.1.25" evidence="3"/>
<dbReference type="Gene3D" id="2.60.40.10">
    <property type="entry name" value="Immunoglobulins"/>
    <property type="match status" value="1"/>
</dbReference>
<dbReference type="InterPro" id="IPR006103">
    <property type="entry name" value="Glyco_hydro_2_cat"/>
</dbReference>
<dbReference type="Pfam" id="PF22666">
    <property type="entry name" value="Glyco_hydro_2_N2"/>
    <property type="match status" value="1"/>
</dbReference>
<evidence type="ECO:0000256" key="1">
    <source>
        <dbReference type="ARBA" id="ARBA00000829"/>
    </source>
</evidence>